<protein>
    <recommendedName>
        <fullName evidence="3">Myb-like domain-containing protein</fullName>
    </recommendedName>
</protein>
<proteinExistence type="predicted"/>
<feature type="region of interest" description="Disordered" evidence="2">
    <location>
        <begin position="1"/>
        <end position="47"/>
    </location>
</feature>
<keyword evidence="1" id="KW-0175">Coiled coil</keyword>
<dbReference type="Gene3D" id="1.10.10.60">
    <property type="entry name" value="Homeodomain-like"/>
    <property type="match status" value="1"/>
</dbReference>
<feature type="region of interest" description="Disordered" evidence="2">
    <location>
        <begin position="383"/>
        <end position="413"/>
    </location>
</feature>
<dbReference type="Proteomes" id="UP000245609">
    <property type="component" value="Unassembled WGS sequence"/>
</dbReference>
<comment type="caution">
    <text evidence="4">The sequence shown here is derived from an EMBL/GenBank/DDBJ whole genome shotgun (WGS) entry which is preliminary data.</text>
</comment>
<dbReference type="SMART" id="SM00717">
    <property type="entry name" value="SANT"/>
    <property type="match status" value="1"/>
</dbReference>
<feature type="region of interest" description="Disordered" evidence="2">
    <location>
        <begin position="284"/>
        <end position="310"/>
    </location>
</feature>
<feature type="compositionally biased region" description="Polar residues" evidence="2">
    <location>
        <begin position="10"/>
        <end position="44"/>
    </location>
</feature>
<dbReference type="AlphaFoldDB" id="A0A2T9ZC74"/>
<dbReference type="Pfam" id="PF13837">
    <property type="entry name" value="Myb_DNA-bind_4"/>
    <property type="match status" value="1"/>
</dbReference>
<dbReference type="OrthoDB" id="691673at2759"/>
<dbReference type="EMBL" id="MBFS01000571">
    <property type="protein sequence ID" value="PVV02186.1"/>
    <property type="molecule type" value="Genomic_DNA"/>
</dbReference>
<reference evidence="4 5" key="1">
    <citation type="journal article" date="2018" name="MBio">
        <title>Comparative Genomics Reveals the Core Gene Toolbox for the Fungus-Insect Symbiosis.</title>
        <authorList>
            <person name="Wang Y."/>
            <person name="Stata M."/>
            <person name="Wang W."/>
            <person name="Stajich J.E."/>
            <person name="White M.M."/>
            <person name="Moncalvo J.M."/>
        </authorList>
    </citation>
    <scope>NUCLEOTIDE SEQUENCE [LARGE SCALE GENOMIC DNA]</scope>
    <source>
        <strain evidence="4 5">SC-DP-2</strain>
    </source>
</reference>
<accession>A0A2T9ZC74</accession>
<keyword evidence="5" id="KW-1185">Reference proteome</keyword>
<gene>
    <name evidence="4" type="ORF">BB560_003369</name>
</gene>
<evidence type="ECO:0000313" key="5">
    <source>
        <dbReference type="Proteomes" id="UP000245609"/>
    </source>
</evidence>
<organism evidence="4 5">
    <name type="scientific">Smittium megazygosporum</name>
    <dbReference type="NCBI Taxonomy" id="133381"/>
    <lineage>
        <taxon>Eukaryota</taxon>
        <taxon>Fungi</taxon>
        <taxon>Fungi incertae sedis</taxon>
        <taxon>Zoopagomycota</taxon>
        <taxon>Kickxellomycotina</taxon>
        <taxon>Harpellomycetes</taxon>
        <taxon>Harpellales</taxon>
        <taxon>Legeriomycetaceae</taxon>
        <taxon>Smittium</taxon>
    </lineage>
</organism>
<feature type="domain" description="Myb-like" evidence="3">
    <location>
        <begin position="147"/>
        <end position="214"/>
    </location>
</feature>
<feature type="coiled-coil region" evidence="1">
    <location>
        <begin position="442"/>
        <end position="476"/>
    </location>
</feature>
<evidence type="ECO:0000256" key="2">
    <source>
        <dbReference type="SAM" id="MobiDB-lite"/>
    </source>
</evidence>
<evidence type="ECO:0000256" key="1">
    <source>
        <dbReference type="SAM" id="Coils"/>
    </source>
</evidence>
<dbReference type="InterPro" id="IPR044822">
    <property type="entry name" value="Myb_DNA-bind_4"/>
</dbReference>
<feature type="compositionally biased region" description="Basic residues" evidence="2">
    <location>
        <begin position="297"/>
        <end position="309"/>
    </location>
</feature>
<evidence type="ECO:0000313" key="4">
    <source>
        <dbReference type="EMBL" id="PVV02186.1"/>
    </source>
</evidence>
<evidence type="ECO:0000259" key="3">
    <source>
        <dbReference type="SMART" id="SM00717"/>
    </source>
</evidence>
<name>A0A2T9ZC74_9FUNG</name>
<feature type="compositionally biased region" description="Pro residues" evidence="2">
    <location>
        <begin position="383"/>
        <end position="395"/>
    </location>
</feature>
<feature type="compositionally biased region" description="Polar residues" evidence="2">
    <location>
        <begin position="403"/>
        <end position="412"/>
    </location>
</feature>
<sequence>MDTTKKSEAKTSNQNENPNSMQQQSDTPENQTPGLTTNKNQNESNELDTDQVLVSYPNGYSAENNQGADANLAKNIADSTLELESGKDNIIQTFNSAVEALNEGKNRPIGINPAGKIQERPLFTSIYGTSRLHQLSKDRVLSPKFNRGKNWSKEETVLMLEGIIELTKDLEPEKRDIMLRSEVIFDQISEKLAQKGYDRNSNACLNRWRNLSRLYKCELRLVMSKGGTVRSHFHPKEFEQILGINPETMMLEDANKTDSASGEGSGLGANGSKRDILAQSIRGVNPVGRPRGSLNSTRRKRGTYRKRGSVRGSYKSRFLENMGTEPLSPGSPFGKGGLNSRLLPRPDLYGEKGKIPIFDPAKWTLVPTPPIINPYMVPGAPFAPVPPFPQPPQPLNPEKKTGNTENTQTGDDSLSRIEGQVEKILTSLDSQTELTQKLSSELESVKTAVDTHKDQISKLRKELEEKDEKATSIQNQLMSTVQALSSVISKKRT</sequence>
<dbReference type="InterPro" id="IPR001005">
    <property type="entry name" value="SANT/Myb"/>
</dbReference>